<accession>A0A0R1P9H3</accession>
<keyword evidence="1" id="KW-1133">Transmembrane helix</keyword>
<feature type="transmembrane region" description="Helical" evidence="1">
    <location>
        <begin position="43"/>
        <end position="61"/>
    </location>
</feature>
<dbReference type="Proteomes" id="UP000050901">
    <property type="component" value="Unassembled WGS sequence"/>
</dbReference>
<gene>
    <name evidence="2" type="ORF">FC47_GL000455</name>
</gene>
<feature type="transmembrane region" description="Helical" evidence="1">
    <location>
        <begin position="348"/>
        <end position="366"/>
    </location>
</feature>
<feature type="transmembrane region" description="Helical" evidence="1">
    <location>
        <begin position="595"/>
        <end position="615"/>
    </location>
</feature>
<proteinExistence type="predicted"/>
<keyword evidence="1" id="KW-0472">Membrane</keyword>
<feature type="transmembrane region" description="Helical" evidence="1">
    <location>
        <begin position="73"/>
        <end position="92"/>
    </location>
</feature>
<reference evidence="2 3" key="1">
    <citation type="journal article" date="2015" name="Genome Announc.">
        <title>Expanding the biotechnology potential of lactobacilli through comparative genomics of 213 strains and associated genera.</title>
        <authorList>
            <person name="Sun Z."/>
            <person name="Harris H.M."/>
            <person name="McCann A."/>
            <person name="Guo C."/>
            <person name="Argimon S."/>
            <person name="Zhang W."/>
            <person name="Yang X."/>
            <person name="Jeffery I.B."/>
            <person name="Cooney J.C."/>
            <person name="Kagawa T.F."/>
            <person name="Liu W."/>
            <person name="Song Y."/>
            <person name="Salvetti E."/>
            <person name="Wrobel A."/>
            <person name="Rasinkangas P."/>
            <person name="Parkhill J."/>
            <person name="Rea M.C."/>
            <person name="O'Sullivan O."/>
            <person name="Ritari J."/>
            <person name="Douillard F.P."/>
            <person name="Paul Ross R."/>
            <person name="Yang R."/>
            <person name="Briner A.E."/>
            <person name="Felis G.E."/>
            <person name="de Vos W.M."/>
            <person name="Barrangou R."/>
            <person name="Klaenhammer T.R."/>
            <person name="Caufield P.W."/>
            <person name="Cui Y."/>
            <person name="Zhang H."/>
            <person name="O'Toole P.W."/>
        </authorList>
    </citation>
    <scope>NUCLEOTIDE SEQUENCE [LARGE SCALE GENOMIC DNA]</scope>
    <source>
        <strain evidence="2 3">DSM 13345</strain>
    </source>
</reference>
<dbReference type="PATRIC" id="fig|1423771.3.peg.464"/>
<keyword evidence="1" id="KW-0812">Transmembrane</keyword>
<feature type="transmembrane region" description="Helical" evidence="1">
    <location>
        <begin position="112"/>
        <end position="132"/>
    </location>
</feature>
<dbReference type="AlphaFoldDB" id="A0A0R1P9H3"/>
<protein>
    <submittedName>
        <fullName evidence="2">Uncharacterized protein</fullName>
    </submittedName>
</protein>
<feature type="transmembrane region" description="Helical" evidence="1">
    <location>
        <begin position="308"/>
        <end position="336"/>
    </location>
</feature>
<feature type="transmembrane region" description="Helical" evidence="1">
    <location>
        <begin position="279"/>
        <end position="296"/>
    </location>
</feature>
<evidence type="ECO:0000256" key="1">
    <source>
        <dbReference type="SAM" id="Phobius"/>
    </source>
</evidence>
<feature type="transmembrane region" description="Helical" evidence="1">
    <location>
        <begin position="540"/>
        <end position="562"/>
    </location>
</feature>
<dbReference type="InterPro" id="IPR046062">
    <property type="entry name" value="DUF6020"/>
</dbReference>
<organism evidence="2 3">
    <name type="scientific">Limosilactobacillus mucosae DSM 13345</name>
    <dbReference type="NCBI Taxonomy" id="1423771"/>
    <lineage>
        <taxon>Bacteria</taxon>
        <taxon>Bacillati</taxon>
        <taxon>Bacillota</taxon>
        <taxon>Bacilli</taxon>
        <taxon>Lactobacillales</taxon>
        <taxon>Lactobacillaceae</taxon>
        <taxon>Limosilactobacillus</taxon>
    </lineage>
</organism>
<evidence type="ECO:0000313" key="3">
    <source>
        <dbReference type="Proteomes" id="UP000050901"/>
    </source>
</evidence>
<dbReference type="EMBL" id="AZEQ01000013">
    <property type="protein sequence ID" value="KRL25195.1"/>
    <property type="molecule type" value="Genomic_DNA"/>
</dbReference>
<feature type="transmembrane region" description="Helical" evidence="1">
    <location>
        <begin position="569"/>
        <end position="589"/>
    </location>
</feature>
<feature type="transmembrane region" description="Helical" evidence="1">
    <location>
        <begin position="224"/>
        <end position="245"/>
    </location>
</feature>
<feature type="transmembrane region" description="Helical" evidence="1">
    <location>
        <begin position="153"/>
        <end position="175"/>
    </location>
</feature>
<feature type="transmembrane region" description="Helical" evidence="1">
    <location>
        <begin position="251"/>
        <end position="272"/>
    </location>
</feature>
<feature type="transmembrane region" description="Helical" evidence="1">
    <location>
        <begin position="12"/>
        <end position="31"/>
    </location>
</feature>
<evidence type="ECO:0000313" key="2">
    <source>
        <dbReference type="EMBL" id="KRL25195.1"/>
    </source>
</evidence>
<comment type="caution">
    <text evidence="2">The sequence shown here is derived from an EMBL/GenBank/DDBJ whole genome shotgun (WGS) entry which is preliminary data.</text>
</comment>
<dbReference type="Pfam" id="PF19484">
    <property type="entry name" value="DUF6020"/>
    <property type="match status" value="1"/>
</dbReference>
<dbReference type="RefSeq" id="WP_056968445.1">
    <property type="nucleotide sequence ID" value="NZ_AZEQ01000013.1"/>
</dbReference>
<sequence>MQIFLSIFNKKRFMISIILAYLASVGIQFLLKDNNLQLAYSNSIISLIFFIGIFSFYFYFLKKIKFSKCEVTTSIFLGFFFSLSLIAGANLYRIGTVNIANLKTWLKILANVPLFSFLFLFLFNIFFPKINYLMKLSSKLENFINSLSYKKQFLLTWILIFIGWVPTLLSTYPGNYVYDAGYQLYSYIENGYLDLHHPMAHTLMLFFFVIELGKKIFHSVRIGLLLYTLFQMLWLSLSFSLIITYMKTKKIVPLIRILFLGIMIFSPYIALLSVSATKNIPYTASLIIFVLVIINRKDIIENYGIWKYYFLFIFSGFINAIFENQGLYVLVFSMLLVLLIKVPNKKELLILSSLICLLMLFYNGPLTKSLNGQLNKDDRYKEMMSVPSIQLSSVITDKQAKITKTEKKEIKEYIPTYAEYSDSSKQSLADDYKGSFNTILFKKDKFKFFRLWLNVGIKNFSDYIDSFAKLTLGYWYPDTNFPDPRSNHKALLEFSTFFPPNKDSEIGWYNIKISHIKSFTWLYNMYNSFVNNYQTQKLPVLSMIFSIGFNVWLTFTFIGWCIIHKSKDFIFIIGLYFGLLGTFLLGPVVLYRYAFSIIMLVPILITIMISDYSLVSTKDNINTVSTS</sequence>
<name>A0A0R1P9H3_LIMMU</name>